<evidence type="ECO:0000256" key="2">
    <source>
        <dbReference type="ARBA" id="ARBA00022679"/>
    </source>
</evidence>
<sequence length="652" mass="72857">MVFSALLHSSPMRPRASRTMSVSSAKSDKSQAEYIHDESQLPPAADPDTPDLRNLNDSLEALAVVFPDIQVEVFREMLSSFDEESRLAVVADALLKNRVGWVKGRWRRPQPGNASPVTPSETFRSPEYIAAAKSLAWHEFKGLSRSTINAVLAETNYSYLDARRTLVDLSQKSWRFTLSSLLLYRRKPVTAAESENHPLITWKSSGQGSIVPSLKSTGNAELDRELFKELILPLKTAAREKLEETDRELAAAMNLEEAEAQNQIHECCCCFTTGPFEDFTACNSNGHMICVRCVQLSITQAMFGQGWAKSIEPQTGTLRCPAMPEDHNADCCEGYIPFEQMHKAMLEMKKGAEIMLKLEQRLAEHSLVASGLPVVRCPFCDYAEVDDVYLTRKEMQLRLKTENLYNIVLIGLGIVCTPFLLILTLISLFIALLFNSEQTFGDKVLAELKASLARHHRRQRGLRFTCQSPSCGRTSCLSCSKEWIDIHVCHESSLVALRTQVEQAMSMAVKRVCPKCNASFVKTAGCNKMTCQCGYKMCYVCRKDIGGTEGQDAGYQHFCQHFRPQGDGRPCTACNKCNLWQKEDTEAVLQKAKEEAERRWKEVENRELSGAEMAFLETGVAVKNRGVEAALTNGRIPTIAEVCEMVVGNIFA</sequence>
<dbReference type="PANTHER" id="PTHR22770:SF42">
    <property type="entry name" value="FINGER PROTEIN (ZIN), PUTATIVE (AFU_ORTHOLOGUE AFUA_4G03910)-RELATED"/>
    <property type="match status" value="1"/>
</dbReference>
<evidence type="ECO:0000313" key="11">
    <source>
        <dbReference type="EMBL" id="KUI68815.1"/>
    </source>
</evidence>
<evidence type="ECO:0000256" key="8">
    <source>
        <dbReference type="SAM" id="MobiDB-lite"/>
    </source>
</evidence>
<reference evidence="11" key="1">
    <citation type="submission" date="2014-12" db="EMBL/GenBank/DDBJ databases">
        <title>Genome Sequence of Valsa Canker Pathogens Uncovers a Specific Adaption of Colonization on Woody Bark.</title>
        <authorList>
            <person name="Yin Z."/>
            <person name="Liu H."/>
            <person name="Gao X."/>
            <person name="Li Z."/>
            <person name="Song N."/>
            <person name="Ke X."/>
            <person name="Dai Q."/>
            <person name="Wu Y."/>
            <person name="Sun Y."/>
            <person name="Xu J.-R."/>
            <person name="Kang Z.K."/>
            <person name="Wang L."/>
            <person name="Huang L."/>
        </authorList>
    </citation>
    <scope>NUCLEOTIDE SEQUENCE [LARGE SCALE GENOMIC DNA]</scope>
    <source>
        <strain evidence="11">03-8</strain>
    </source>
</reference>
<gene>
    <name evidence="11" type="ORF">VM1G_04234</name>
</gene>
<dbReference type="Pfam" id="PF26112">
    <property type="entry name" value="UBA_RNF216"/>
    <property type="match status" value="1"/>
</dbReference>
<accession>A0A194VYD3</accession>
<keyword evidence="7" id="KW-0862">Zinc</keyword>
<protein>
    <recommendedName>
        <fullName evidence="10">RING-type domain-containing protein</fullName>
    </recommendedName>
</protein>
<dbReference type="InterPro" id="IPR047546">
    <property type="entry name" value="Rcat_RBR_RNF216"/>
</dbReference>
<dbReference type="CDD" id="cd20353">
    <property type="entry name" value="Rcat_RBR_RNF216"/>
    <property type="match status" value="1"/>
</dbReference>
<feature type="region of interest" description="Disordered" evidence="8">
    <location>
        <begin position="1"/>
        <end position="50"/>
    </location>
</feature>
<keyword evidence="9" id="KW-0472">Membrane</keyword>
<dbReference type="EMBL" id="CM003101">
    <property type="protein sequence ID" value="KUI68815.1"/>
    <property type="molecule type" value="Genomic_DNA"/>
</dbReference>
<feature type="compositionally biased region" description="Basic and acidic residues" evidence="8">
    <location>
        <begin position="26"/>
        <end position="39"/>
    </location>
</feature>
<dbReference type="InterPro" id="IPR051628">
    <property type="entry name" value="LUBAC_E3_Ligases"/>
</dbReference>
<evidence type="ECO:0000256" key="7">
    <source>
        <dbReference type="ARBA" id="ARBA00022833"/>
    </source>
</evidence>
<keyword evidence="6" id="KW-0833">Ubl conjugation pathway</keyword>
<name>A0A194VYD3_CYTMA</name>
<keyword evidence="5" id="KW-0863">Zinc-finger</keyword>
<keyword evidence="2" id="KW-0808">Transferase</keyword>
<evidence type="ECO:0000256" key="3">
    <source>
        <dbReference type="ARBA" id="ARBA00022723"/>
    </source>
</evidence>
<dbReference type="Gene3D" id="1.20.120.1750">
    <property type="match status" value="1"/>
</dbReference>
<comment type="pathway">
    <text evidence="1">Protein modification; protein ubiquitination.</text>
</comment>
<evidence type="ECO:0000256" key="9">
    <source>
        <dbReference type="SAM" id="Phobius"/>
    </source>
</evidence>
<evidence type="ECO:0000256" key="5">
    <source>
        <dbReference type="ARBA" id="ARBA00022771"/>
    </source>
</evidence>
<keyword evidence="12" id="KW-1185">Reference proteome</keyword>
<dbReference type="InterPro" id="IPR044066">
    <property type="entry name" value="TRIAD_supradom"/>
</dbReference>
<dbReference type="InterPro" id="IPR058758">
    <property type="entry name" value="UBA_RNF216"/>
</dbReference>
<dbReference type="OrthoDB" id="10009520at2759"/>
<dbReference type="SUPFAM" id="SSF57850">
    <property type="entry name" value="RING/U-box"/>
    <property type="match status" value="1"/>
</dbReference>
<evidence type="ECO:0000256" key="1">
    <source>
        <dbReference type="ARBA" id="ARBA00004906"/>
    </source>
</evidence>
<keyword evidence="3" id="KW-0479">Metal-binding</keyword>
<dbReference type="GO" id="GO:0016740">
    <property type="term" value="F:transferase activity"/>
    <property type="evidence" value="ECO:0007669"/>
    <property type="project" value="UniProtKB-KW"/>
</dbReference>
<evidence type="ECO:0000313" key="12">
    <source>
        <dbReference type="Proteomes" id="UP000078559"/>
    </source>
</evidence>
<dbReference type="GO" id="GO:0008270">
    <property type="term" value="F:zinc ion binding"/>
    <property type="evidence" value="ECO:0007669"/>
    <property type="project" value="UniProtKB-KW"/>
</dbReference>
<proteinExistence type="predicted"/>
<feature type="domain" description="RING-type" evidence="10">
    <location>
        <begin position="263"/>
        <end position="565"/>
    </location>
</feature>
<dbReference type="PANTHER" id="PTHR22770">
    <property type="entry name" value="UBIQUITIN CONJUGATING ENZYME 7 INTERACTING PROTEIN-RELATED"/>
    <property type="match status" value="1"/>
</dbReference>
<organism evidence="11 12">
    <name type="scientific">Cytospora mali</name>
    <name type="common">Apple Valsa canker fungus</name>
    <name type="synonym">Valsa mali</name>
    <dbReference type="NCBI Taxonomy" id="578113"/>
    <lineage>
        <taxon>Eukaryota</taxon>
        <taxon>Fungi</taxon>
        <taxon>Dikarya</taxon>
        <taxon>Ascomycota</taxon>
        <taxon>Pezizomycotina</taxon>
        <taxon>Sordariomycetes</taxon>
        <taxon>Sordariomycetidae</taxon>
        <taxon>Diaporthales</taxon>
        <taxon>Cytosporaceae</taxon>
        <taxon>Cytospora</taxon>
    </lineage>
</organism>
<keyword evidence="9" id="KW-0812">Transmembrane</keyword>
<dbReference type="AlphaFoldDB" id="A0A194VYD3"/>
<keyword evidence="4" id="KW-0677">Repeat</keyword>
<dbReference type="PROSITE" id="PS51873">
    <property type="entry name" value="TRIAD"/>
    <property type="match status" value="1"/>
</dbReference>
<dbReference type="Proteomes" id="UP000078559">
    <property type="component" value="Chromosome 4"/>
</dbReference>
<evidence type="ECO:0000259" key="10">
    <source>
        <dbReference type="PROSITE" id="PS51873"/>
    </source>
</evidence>
<dbReference type="Pfam" id="PF26191">
    <property type="entry name" value="RING-HC_RBR_RNF216"/>
    <property type="match status" value="1"/>
</dbReference>
<keyword evidence="9" id="KW-1133">Transmembrane helix</keyword>
<dbReference type="InterPro" id="IPR047544">
    <property type="entry name" value="RING-HC_RBR_RNF216"/>
</dbReference>
<feature type="transmembrane region" description="Helical" evidence="9">
    <location>
        <begin position="404"/>
        <end position="434"/>
    </location>
</feature>
<evidence type="ECO:0000256" key="4">
    <source>
        <dbReference type="ARBA" id="ARBA00022737"/>
    </source>
</evidence>
<evidence type="ECO:0000256" key="6">
    <source>
        <dbReference type="ARBA" id="ARBA00022786"/>
    </source>
</evidence>
<dbReference type="Pfam" id="PF26200">
    <property type="entry name" value="Rcat_RNF216"/>
    <property type="match status" value="1"/>
</dbReference>